<comment type="subcellular location">
    <subcellularLocation>
        <location evidence="1 7">Periplasm</location>
    </subcellularLocation>
</comment>
<dbReference type="InterPro" id="IPR013766">
    <property type="entry name" value="Thioredoxin_domain"/>
</dbReference>
<evidence type="ECO:0000256" key="1">
    <source>
        <dbReference type="ARBA" id="ARBA00004418"/>
    </source>
</evidence>
<dbReference type="InterPro" id="IPR050824">
    <property type="entry name" value="Thiol_disulfide_DsbA"/>
</dbReference>
<evidence type="ECO:0000256" key="4">
    <source>
        <dbReference type="ARBA" id="ARBA00022764"/>
    </source>
</evidence>
<evidence type="ECO:0000256" key="9">
    <source>
        <dbReference type="SAM" id="SignalP"/>
    </source>
</evidence>
<keyword evidence="3 9" id="KW-0732">Signal</keyword>
<sequence>MKKLFALAATLMLSLSAHAAQFKAGVNYTELDQPHSEQPSVVEFFSFYCPHCHAFEPIMSKINSHLGKGITLEKSHVSFMGGNMGFNMSKAFFTMVALDVQDKMIPVMFAQIHDLRKPPKNVEELRQIFVDHGVDGKKFDDAFNSFAVDSMARRSDKNFQDFGLQGVPSVVVNNKYLVKMGSIKSIDEFYDLVNYLTKL</sequence>
<dbReference type="Gene3D" id="3.40.30.10">
    <property type="entry name" value="Glutaredoxin"/>
    <property type="match status" value="1"/>
</dbReference>
<evidence type="ECO:0000256" key="5">
    <source>
        <dbReference type="ARBA" id="ARBA00023157"/>
    </source>
</evidence>
<protein>
    <recommendedName>
        <fullName evidence="7">Thiol:disulfide interchange protein</fullName>
    </recommendedName>
</protein>
<evidence type="ECO:0000259" key="10">
    <source>
        <dbReference type="PROSITE" id="PS51352"/>
    </source>
</evidence>
<evidence type="ECO:0000313" key="11">
    <source>
        <dbReference type="EMBL" id="MZI93811.1"/>
    </source>
</evidence>
<keyword evidence="12" id="KW-1185">Reference proteome</keyword>
<feature type="domain" description="Thioredoxin" evidence="10">
    <location>
        <begin position="6"/>
        <end position="198"/>
    </location>
</feature>
<dbReference type="InterPro" id="IPR001853">
    <property type="entry name" value="DSBA-like_thioredoxin_dom"/>
</dbReference>
<reference evidence="11 12" key="1">
    <citation type="submission" date="2019-10" db="EMBL/GenBank/DDBJ databases">
        <title>Vibrio sp. nov. isolated from a shrimp pond.</title>
        <authorList>
            <person name="Gomez-Gil B."/>
            <person name="Enciso-Ibarra J."/>
            <person name="Enciso-Ibarra K."/>
            <person name="Bolan-Mejia C."/>
        </authorList>
    </citation>
    <scope>NUCLEOTIDE SEQUENCE [LARGE SCALE GENOMIC DNA]</scope>
    <source>
        <strain evidence="11 12">CAIM 722</strain>
    </source>
</reference>
<keyword evidence="5 7" id="KW-1015">Disulfide bond</keyword>
<dbReference type="RefSeq" id="WP_161155635.1">
    <property type="nucleotide sequence ID" value="NZ_WEKT01000018.1"/>
</dbReference>
<evidence type="ECO:0000256" key="2">
    <source>
        <dbReference type="ARBA" id="ARBA00005791"/>
    </source>
</evidence>
<dbReference type="Pfam" id="PF01323">
    <property type="entry name" value="DSBA"/>
    <property type="match status" value="1"/>
</dbReference>
<dbReference type="InterPro" id="IPR036249">
    <property type="entry name" value="Thioredoxin-like_sf"/>
</dbReference>
<dbReference type="PANTHER" id="PTHR35891">
    <property type="entry name" value="THIOL:DISULFIDE INTERCHANGE PROTEIN DSBA"/>
    <property type="match status" value="1"/>
</dbReference>
<dbReference type="CDD" id="cd03019">
    <property type="entry name" value="DsbA_DsbA"/>
    <property type="match status" value="1"/>
</dbReference>
<dbReference type="GO" id="GO:0042597">
    <property type="term" value="C:periplasmic space"/>
    <property type="evidence" value="ECO:0007669"/>
    <property type="project" value="UniProtKB-SubCell"/>
</dbReference>
<feature type="chain" id="PRO_5031501433" description="Thiol:disulfide interchange protein" evidence="9">
    <location>
        <begin position="20"/>
        <end position="199"/>
    </location>
</feature>
<dbReference type="PROSITE" id="PS00194">
    <property type="entry name" value="THIOREDOXIN_1"/>
    <property type="match status" value="1"/>
</dbReference>
<dbReference type="PIRSF" id="PIRSF001488">
    <property type="entry name" value="Tdi_protein"/>
    <property type="match status" value="1"/>
</dbReference>
<evidence type="ECO:0000313" key="12">
    <source>
        <dbReference type="Proteomes" id="UP000462621"/>
    </source>
</evidence>
<dbReference type="Proteomes" id="UP000462621">
    <property type="component" value="Unassembled WGS sequence"/>
</dbReference>
<dbReference type="InterPro" id="IPR023205">
    <property type="entry name" value="DsbA/DsbL"/>
</dbReference>
<dbReference type="SUPFAM" id="SSF52833">
    <property type="entry name" value="Thioredoxin-like"/>
    <property type="match status" value="1"/>
</dbReference>
<name>A0A7X4LLK9_9VIBR</name>
<dbReference type="EMBL" id="WEKT01000018">
    <property type="protein sequence ID" value="MZI93811.1"/>
    <property type="molecule type" value="Genomic_DNA"/>
</dbReference>
<organism evidence="11 12">
    <name type="scientific">Vibrio eleionomae</name>
    <dbReference type="NCBI Taxonomy" id="2653505"/>
    <lineage>
        <taxon>Bacteria</taxon>
        <taxon>Pseudomonadati</taxon>
        <taxon>Pseudomonadota</taxon>
        <taxon>Gammaproteobacteria</taxon>
        <taxon>Vibrionales</taxon>
        <taxon>Vibrionaceae</taxon>
        <taxon>Vibrio</taxon>
    </lineage>
</organism>
<feature type="disulfide bond" description="Redox-active" evidence="8">
    <location>
        <begin position="49"/>
        <end position="52"/>
    </location>
</feature>
<keyword evidence="6" id="KW-0676">Redox-active center</keyword>
<keyword evidence="4 7" id="KW-0574">Periplasm</keyword>
<comment type="caution">
    <text evidence="11">The sequence shown here is derived from an EMBL/GenBank/DDBJ whole genome shotgun (WGS) entry which is preliminary data.</text>
</comment>
<evidence type="ECO:0000256" key="7">
    <source>
        <dbReference type="PIRNR" id="PIRNR001488"/>
    </source>
</evidence>
<dbReference type="InterPro" id="IPR017937">
    <property type="entry name" value="Thioredoxin_CS"/>
</dbReference>
<feature type="signal peptide" evidence="9">
    <location>
        <begin position="1"/>
        <end position="19"/>
    </location>
</feature>
<evidence type="ECO:0000256" key="8">
    <source>
        <dbReference type="PIRSR" id="PIRSR001488-1"/>
    </source>
</evidence>
<dbReference type="PROSITE" id="PS51352">
    <property type="entry name" value="THIOREDOXIN_2"/>
    <property type="match status" value="1"/>
</dbReference>
<dbReference type="PANTHER" id="PTHR35891:SF2">
    <property type="entry name" value="THIOL:DISULFIDE INTERCHANGE PROTEIN DSBA"/>
    <property type="match status" value="1"/>
</dbReference>
<gene>
    <name evidence="11" type="ORF">F9817_11465</name>
</gene>
<dbReference type="AlphaFoldDB" id="A0A7X4LLK9"/>
<dbReference type="GO" id="GO:0015036">
    <property type="term" value="F:disulfide oxidoreductase activity"/>
    <property type="evidence" value="ECO:0007669"/>
    <property type="project" value="UniProtKB-ARBA"/>
</dbReference>
<accession>A0A7X4LLK9</accession>
<evidence type="ECO:0000256" key="6">
    <source>
        <dbReference type="ARBA" id="ARBA00023284"/>
    </source>
</evidence>
<comment type="similarity">
    <text evidence="2">Belongs to the thioredoxin family. DsbA subfamily.</text>
</comment>
<proteinExistence type="inferred from homology"/>
<evidence type="ECO:0000256" key="3">
    <source>
        <dbReference type="ARBA" id="ARBA00022729"/>
    </source>
</evidence>